<evidence type="ECO:0000256" key="1">
    <source>
        <dbReference type="SAM" id="Coils"/>
    </source>
</evidence>
<evidence type="ECO:0000313" key="3">
    <source>
        <dbReference type="Proteomes" id="UP000000607"/>
    </source>
</evidence>
<gene>
    <name evidence="2" type="ordered locus">MS0001</name>
</gene>
<accession>Q65WQ2</accession>
<reference evidence="2 3" key="1">
    <citation type="journal article" date="2004" name="Nat. Biotechnol.">
        <title>The genome sequence of the capnophilic rumen bacterium Mannheimia succiniciproducens.</title>
        <authorList>
            <person name="Hong S.H."/>
            <person name="Kim J.S."/>
            <person name="Lee S.Y."/>
            <person name="In Y.H."/>
            <person name="Choi S.S."/>
            <person name="Rih J.-K."/>
            <person name="Kim C.H."/>
            <person name="Jeong H."/>
            <person name="Hur C.G."/>
            <person name="Kim J.J."/>
        </authorList>
    </citation>
    <scope>NUCLEOTIDE SEQUENCE [LARGE SCALE GENOMIC DNA]</scope>
    <source>
        <strain evidence="3">KCTC 0769BP / MBEL55E</strain>
    </source>
</reference>
<evidence type="ECO:0000313" key="2">
    <source>
        <dbReference type="EMBL" id="AAU36608.1"/>
    </source>
</evidence>
<dbReference type="EMBL" id="AE016827">
    <property type="protein sequence ID" value="AAU36608.1"/>
    <property type="molecule type" value="Genomic_DNA"/>
</dbReference>
<sequence>MKGGDMSAIKDRLKDIDCALSDLERERKEILLDAGAPEIIGLKDDINALTVSLEYIDDEILPLLQQLSIDPDAYKYLSEDIKLSLLRDLPESVSAIKAIINKLTPVKHCIESFNHQNDIGF</sequence>
<dbReference type="AlphaFoldDB" id="Q65WQ2"/>
<proteinExistence type="predicted"/>
<feature type="coiled-coil region" evidence="1">
    <location>
        <begin position="6"/>
        <end position="33"/>
    </location>
</feature>
<dbReference type="Proteomes" id="UP000000607">
    <property type="component" value="Chromosome"/>
</dbReference>
<dbReference type="HOGENOM" id="CLU_2035264_0_0_6"/>
<keyword evidence="3" id="KW-1185">Reference proteome</keyword>
<name>Q65WQ2_MANSM</name>
<organism evidence="2 3">
    <name type="scientific">Mannheimia succiniciproducens (strain KCTC 0769BP / MBEL55E)</name>
    <dbReference type="NCBI Taxonomy" id="221988"/>
    <lineage>
        <taxon>Bacteria</taxon>
        <taxon>Pseudomonadati</taxon>
        <taxon>Pseudomonadota</taxon>
        <taxon>Gammaproteobacteria</taxon>
        <taxon>Pasteurellales</taxon>
        <taxon>Pasteurellaceae</taxon>
        <taxon>Basfia</taxon>
    </lineage>
</organism>
<dbReference type="STRING" id="221988.MS0001"/>
<dbReference type="KEGG" id="msu:MS0001"/>
<protein>
    <submittedName>
        <fullName evidence="2">Uncharacterized protein</fullName>
    </submittedName>
</protein>
<keyword evidence="1" id="KW-0175">Coiled coil</keyword>